<dbReference type="OrthoDB" id="1751077at2759"/>
<organism evidence="2 3">
    <name type="scientific">Striga hermonthica</name>
    <name type="common">Purple witchweed</name>
    <name type="synonym">Buchnera hermonthica</name>
    <dbReference type="NCBI Taxonomy" id="68872"/>
    <lineage>
        <taxon>Eukaryota</taxon>
        <taxon>Viridiplantae</taxon>
        <taxon>Streptophyta</taxon>
        <taxon>Embryophyta</taxon>
        <taxon>Tracheophyta</taxon>
        <taxon>Spermatophyta</taxon>
        <taxon>Magnoliopsida</taxon>
        <taxon>eudicotyledons</taxon>
        <taxon>Gunneridae</taxon>
        <taxon>Pentapetalae</taxon>
        <taxon>asterids</taxon>
        <taxon>lamiids</taxon>
        <taxon>Lamiales</taxon>
        <taxon>Orobanchaceae</taxon>
        <taxon>Buchnereae</taxon>
        <taxon>Striga</taxon>
    </lineage>
</organism>
<reference evidence="2" key="1">
    <citation type="submission" date="2019-12" db="EMBL/GenBank/DDBJ databases">
        <authorList>
            <person name="Scholes J."/>
        </authorList>
    </citation>
    <scope>NUCLEOTIDE SEQUENCE</scope>
</reference>
<protein>
    <submittedName>
        <fullName evidence="2">RNA-directed DNA polymerase (Reverse transcriptase)-related family protein</fullName>
    </submittedName>
</protein>
<proteinExistence type="predicted"/>
<dbReference type="InterPro" id="IPR043502">
    <property type="entry name" value="DNA/RNA_pol_sf"/>
</dbReference>
<dbReference type="PANTHER" id="PTHR33116">
    <property type="entry name" value="REVERSE TRANSCRIPTASE ZINC-BINDING DOMAIN-CONTAINING PROTEIN-RELATED-RELATED"/>
    <property type="match status" value="1"/>
</dbReference>
<dbReference type="Pfam" id="PF00078">
    <property type="entry name" value="RVT_1"/>
    <property type="match status" value="1"/>
</dbReference>
<name>A0A9N7MIG2_STRHE</name>
<dbReference type="AlphaFoldDB" id="A0A9N7MIG2"/>
<dbReference type="GO" id="GO:0003964">
    <property type="term" value="F:RNA-directed DNA polymerase activity"/>
    <property type="evidence" value="ECO:0007669"/>
    <property type="project" value="UniProtKB-KW"/>
</dbReference>
<feature type="non-terminal residue" evidence="2">
    <location>
        <position position="318"/>
    </location>
</feature>
<dbReference type="PANTHER" id="PTHR33116:SF84">
    <property type="entry name" value="RNA-DIRECTED DNA POLYMERASE"/>
    <property type="match status" value="1"/>
</dbReference>
<feature type="domain" description="Reverse transcriptase" evidence="1">
    <location>
        <begin position="1"/>
        <end position="132"/>
    </location>
</feature>
<keyword evidence="2" id="KW-0695">RNA-directed DNA polymerase</keyword>
<dbReference type="EMBL" id="CACSLK010000984">
    <property type="protein sequence ID" value="CAA0806935.1"/>
    <property type="molecule type" value="Genomic_DNA"/>
</dbReference>
<comment type="caution">
    <text evidence="2">The sequence shown here is derived from an EMBL/GenBank/DDBJ whole genome shotgun (WGS) entry which is preliminary data.</text>
</comment>
<dbReference type="PROSITE" id="PS50878">
    <property type="entry name" value="RT_POL"/>
    <property type="match status" value="1"/>
</dbReference>
<dbReference type="InterPro" id="IPR000477">
    <property type="entry name" value="RT_dom"/>
</dbReference>
<dbReference type="SUPFAM" id="SSF56672">
    <property type="entry name" value="DNA/RNA polymerases"/>
    <property type="match status" value="1"/>
</dbReference>
<accession>A0A9N7MIG2</accession>
<feature type="non-terminal residue" evidence="2">
    <location>
        <position position="1"/>
    </location>
</feature>
<keyword evidence="2" id="KW-0808">Transferase</keyword>
<evidence type="ECO:0000313" key="2">
    <source>
        <dbReference type="EMBL" id="CAA0806935.1"/>
    </source>
</evidence>
<keyword evidence="2" id="KW-0548">Nucleotidyltransferase</keyword>
<dbReference type="Proteomes" id="UP001153555">
    <property type="component" value="Unassembled WGS sequence"/>
</dbReference>
<evidence type="ECO:0000313" key="3">
    <source>
        <dbReference type="Proteomes" id="UP001153555"/>
    </source>
</evidence>
<sequence>LKGHFKGGRSLRQGDPLSPFLFMICMEYLSRLIKRKTTLDTNFKYHPMCEKLKISYLAFADDLMLLSRGDPHSIQVLMDCLKDFGAKSGLEMNVVKSNIYLAGVKDDSQATILDNTNLRCGSMPFRYLGVPLTADRITARLFDDMIKQIEGQLSRWNGHTLSYAGRLKLLRSVVQGIVCFWMGIFHLPDIVRTKITQLCRRFLWGSKSAHVAWDSVCLPRLEGGLGLRDLIAWNQALLTRMLWNMQAKKDTLWQKWIHNIYLKGNSIWEWEVRPNDSPLFKSLIDIRQTLVERAGSERGAEALLRGWNSHDRQDGSSK</sequence>
<evidence type="ECO:0000259" key="1">
    <source>
        <dbReference type="PROSITE" id="PS50878"/>
    </source>
</evidence>
<keyword evidence="3" id="KW-1185">Reference proteome</keyword>
<gene>
    <name evidence="2" type="ORF">SHERM_09812</name>
</gene>